<keyword evidence="2" id="KW-1185">Reference proteome</keyword>
<name>A0A5C4L812_9HYPH</name>
<evidence type="ECO:0000313" key="1">
    <source>
        <dbReference type="EMBL" id="TNC05512.1"/>
    </source>
</evidence>
<accession>A0A5C4L812</accession>
<comment type="caution">
    <text evidence="1">The sequence shown here is derived from an EMBL/GenBank/DDBJ whole genome shotgun (WGS) entry which is preliminary data.</text>
</comment>
<proteinExistence type="predicted"/>
<organism evidence="1 2">
    <name type="scientific">Methylobacterium terricola</name>
    <dbReference type="NCBI Taxonomy" id="2583531"/>
    <lineage>
        <taxon>Bacteria</taxon>
        <taxon>Pseudomonadati</taxon>
        <taxon>Pseudomonadota</taxon>
        <taxon>Alphaproteobacteria</taxon>
        <taxon>Hyphomicrobiales</taxon>
        <taxon>Methylobacteriaceae</taxon>
        <taxon>Methylobacterium</taxon>
    </lineage>
</organism>
<reference evidence="1 2" key="1">
    <citation type="submission" date="2019-06" db="EMBL/GenBank/DDBJ databases">
        <title>Genome of Methylobacterium sp. 17Sr1-39.</title>
        <authorList>
            <person name="Seo T."/>
        </authorList>
    </citation>
    <scope>NUCLEOTIDE SEQUENCE [LARGE SCALE GENOMIC DNA]</scope>
    <source>
        <strain evidence="1 2">17Sr1-39</strain>
    </source>
</reference>
<dbReference type="AlphaFoldDB" id="A0A5C4L812"/>
<gene>
    <name evidence="1" type="ORF">FF100_35500</name>
</gene>
<dbReference type="RefSeq" id="WP_139040705.1">
    <property type="nucleotide sequence ID" value="NZ_VDDA01000059.1"/>
</dbReference>
<dbReference type="Proteomes" id="UP000305267">
    <property type="component" value="Unassembled WGS sequence"/>
</dbReference>
<dbReference type="OrthoDB" id="7998708at2"/>
<evidence type="ECO:0000313" key="2">
    <source>
        <dbReference type="Proteomes" id="UP000305267"/>
    </source>
</evidence>
<dbReference type="EMBL" id="VDDA01000059">
    <property type="protein sequence ID" value="TNC05512.1"/>
    <property type="molecule type" value="Genomic_DNA"/>
</dbReference>
<sequence length="99" mass="10275">MADIIPLRAAERGTPKHRWTVLHVYGQTGGVEVARCTKEGRPGWLYLLGMCSAASDTDVLAGVPDTPEGVAILDFVAPAALRAIDLAQMDAATAAGDAA</sequence>
<protein>
    <submittedName>
        <fullName evidence="1">Uncharacterized protein</fullName>
    </submittedName>
</protein>